<dbReference type="SUPFAM" id="SSF100920">
    <property type="entry name" value="Heat shock protein 70kD (HSP70), peptide-binding domain"/>
    <property type="match status" value="1"/>
</dbReference>
<dbReference type="FunFam" id="3.30.30.30:FF:000002">
    <property type="entry name" value="Heat shock 70 kDa protein 4"/>
    <property type="match status" value="1"/>
</dbReference>
<feature type="compositionally biased region" description="Acidic residues" evidence="3">
    <location>
        <begin position="561"/>
        <end position="573"/>
    </location>
</feature>
<feature type="region of interest" description="Disordered" evidence="3">
    <location>
        <begin position="709"/>
        <end position="756"/>
    </location>
</feature>
<dbReference type="Proteomes" id="UP000717585">
    <property type="component" value="Unassembled WGS sequence"/>
</dbReference>
<evidence type="ECO:0000256" key="2">
    <source>
        <dbReference type="ARBA" id="ARBA00022840"/>
    </source>
</evidence>
<dbReference type="Gene3D" id="3.30.30.30">
    <property type="match status" value="1"/>
</dbReference>
<feature type="compositionally biased region" description="Acidic residues" evidence="3">
    <location>
        <begin position="743"/>
        <end position="756"/>
    </location>
</feature>
<feature type="compositionally biased region" description="Basic and acidic residues" evidence="3">
    <location>
        <begin position="537"/>
        <end position="551"/>
    </location>
</feature>
<sequence length="756" mass="83206">MPCLGIDFGSENLLVGIARQRGVDILVNEASNRATPACVTFDEKQRFIGEQANQRKNSKWQNTFYAVKQLIGRKYADANVQKELSLLPFRTVEMEDGFVGFCVNYLDTDRVLSCEQIAAMLLSCMRDVANADNLHKLGTVPSSWDAVITIPSWWDQNQRKSLLAAAEIAGLNCLQLLSEHAAAGVTWLRRNFAALTDKPVRMMLFDMGHASATCAIMSFTAVEGKASLVVEGVSHDEWLGGRSYDQILAQHFADKFEEKHTGVKIMENPKAAQRLVQGVQRVRKLLTANNEAPLNVECLINDLDLHFRVSREDLAALGAEVTARIEPMVRRALEMAKIANPLDGSVSAFEVIGGAARMPLVQDELARTLGMGSSKDLHQTLNNEECICNGAALQGAFISPHFRLNQTVAVHDYNLNPVTVVWAKPGVKPAEPMESDAAVAAEDLEQLMAFDRGCQVPMTRAVTFRRSQDFNVYLHYADQAALPNAGTHTFLAAVNLTGVKPTADGGKSKVKVHVTLDRSGVLDVSESTMEVTETYEEVVKKPKPVEEKPEAETTPEPAPEAGDEDVPMTEEESKEAPKAPEPEFIEEKVTKTRKTFRPLPMGKKLAGIPGAAICKYVKEEQSLNDIDRREVAIATLRNDLESFVYSMSDDLDLKYTEVTTEEERSAIKSTLMGVEDWLYSEEGEEATMDALTAKMDQVKALAAPIVEKYTALHAPPPPPEPKEEKAEAEKEAEGEAEAKEGEAEAQPEEEGDVDME</sequence>
<reference evidence="4" key="1">
    <citation type="submission" date="2021-05" db="EMBL/GenBank/DDBJ databases">
        <title>A free-living protist that lacks canonical eukaryotic 1 DNA replication and segregation systems.</title>
        <authorList>
            <person name="Salas-Leiva D.E."/>
            <person name="Tromer E.C."/>
            <person name="Curtis B.A."/>
            <person name="Jerlstrom-Hultqvist J."/>
            <person name="Kolisko M."/>
            <person name="Yi Z."/>
            <person name="Salas-Leiva J.S."/>
            <person name="Gallot-Lavallee L."/>
            <person name="Kops G.J.P.L."/>
            <person name="Archibald J.M."/>
            <person name="Simpson A.G.B."/>
            <person name="Roger A.J."/>
        </authorList>
    </citation>
    <scope>NUCLEOTIDE SEQUENCE</scope>
    <source>
        <strain evidence="4">BICM</strain>
    </source>
</reference>
<dbReference type="PRINTS" id="PR00301">
    <property type="entry name" value="HEATSHOCK70"/>
</dbReference>
<protein>
    <submittedName>
        <fullName evidence="4">Heat shock protein 70 family</fullName>
    </submittedName>
</protein>
<gene>
    <name evidence="4" type="ORF">J8273_8506</name>
</gene>
<keyword evidence="4" id="KW-0346">Stress response</keyword>
<dbReference type="GO" id="GO:0005524">
    <property type="term" value="F:ATP binding"/>
    <property type="evidence" value="ECO:0007669"/>
    <property type="project" value="UniProtKB-KW"/>
</dbReference>
<organism evidence="4 5">
    <name type="scientific">Carpediemonas membranifera</name>
    <dbReference type="NCBI Taxonomy" id="201153"/>
    <lineage>
        <taxon>Eukaryota</taxon>
        <taxon>Metamonada</taxon>
        <taxon>Carpediemonas-like organisms</taxon>
        <taxon>Carpediemonas</taxon>
    </lineage>
</organism>
<dbReference type="OrthoDB" id="434160at2759"/>
<dbReference type="SUPFAM" id="SSF53067">
    <property type="entry name" value="Actin-like ATPase domain"/>
    <property type="match status" value="2"/>
</dbReference>
<dbReference type="GO" id="GO:0005634">
    <property type="term" value="C:nucleus"/>
    <property type="evidence" value="ECO:0007669"/>
    <property type="project" value="TreeGrafter"/>
</dbReference>
<dbReference type="Gene3D" id="2.60.34.10">
    <property type="entry name" value="Substrate Binding Domain Of DNAk, Chain A, domain 1"/>
    <property type="match status" value="1"/>
</dbReference>
<evidence type="ECO:0000256" key="3">
    <source>
        <dbReference type="SAM" id="MobiDB-lite"/>
    </source>
</evidence>
<dbReference type="InterPro" id="IPR029048">
    <property type="entry name" value="HSP70_C_sf"/>
</dbReference>
<dbReference type="InterPro" id="IPR013126">
    <property type="entry name" value="Hsp_70_fam"/>
</dbReference>
<dbReference type="Gene3D" id="3.30.420.40">
    <property type="match status" value="2"/>
</dbReference>
<dbReference type="GO" id="GO:0005829">
    <property type="term" value="C:cytosol"/>
    <property type="evidence" value="ECO:0007669"/>
    <property type="project" value="TreeGrafter"/>
</dbReference>
<dbReference type="InterPro" id="IPR029047">
    <property type="entry name" value="HSP70_peptide-bd_sf"/>
</dbReference>
<evidence type="ECO:0000256" key="1">
    <source>
        <dbReference type="ARBA" id="ARBA00022741"/>
    </source>
</evidence>
<dbReference type="Pfam" id="PF00012">
    <property type="entry name" value="HSP70"/>
    <property type="match status" value="1"/>
</dbReference>
<accession>A0A8J6E0V7</accession>
<feature type="region of interest" description="Disordered" evidence="3">
    <location>
        <begin position="535"/>
        <end position="592"/>
    </location>
</feature>
<feature type="compositionally biased region" description="Basic and acidic residues" evidence="3">
    <location>
        <begin position="720"/>
        <end position="742"/>
    </location>
</feature>
<keyword evidence="2" id="KW-0067">ATP-binding</keyword>
<dbReference type="EMBL" id="JAHDYR010000067">
    <property type="protein sequence ID" value="KAG9389827.1"/>
    <property type="molecule type" value="Genomic_DNA"/>
</dbReference>
<comment type="caution">
    <text evidence="4">The sequence shown here is derived from an EMBL/GenBank/DDBJ whole genome shotgun (WGS) entry which is preliminary data.</text>
</comment>
<feature type="compositionally biased region" description="Basic and acidic residues" evidence="3">
    <location>
        <begin position="574"/>
        <end position="590"/>
    </location>
</feature>
<keyword evidence="5" id="KW-1185">Reference proteome</keyword>
<name>A0A8J6E0V7_9EUKA</name>
<dbReference type="GO" id="GO:0140662">
    <property type="term" value="F:ATP-dependent protein folding chaperone"/>
    <property type="evidence" value="ECO:0007669"/>
    <property type="project" value="InterPro"/>
</dbReference>
<dbReference type="SUPFAM" id="SSF100934">
    <property type="entry name" value="Heat shock protein 70kD (HSP70), C-terminal subdomain"/>
    <property type="match status" value="1"/>
</dbReference>
<dbReference type="Gene3D" id="1.20.1270.10">
    <property type="match status" value="1"/>
</dbReference>
<dbReference type="PANTHER" id="PTHR45639:SF4">
    <property type="entry name" value="HSC70CB, ISOFORM G"/>
    <property type="match status" value="1"/>
</dbReference>
<proteinExistence type="predicted"/>
<keyword evidence="1" id="KW-0547">Nucleotide-binding</keyword>
<dbReference type="AlphaFoldDB" id="A0A8J6E0V7"/>
<dbReference type="PANTHER" id="PTHR45639">
    <property type="entry name" value="HSC70CB, ISOFORM G-RELATED"/>
    <property type="match status" value="1"/>
</dbReference>
<evidence type="ECO:0000313" key="4">
    <source>
        <dbReference type="EMBL" id="KAG9389827.1"/>
    </source>
</evidence>
<dbReference type="Gene3D" id="3.90.640.10">
    <property type="entry name" value="Actin, Chain A, domain 4"/>
    <property type="match status" value="1"/>
</dbReference>
<dbReference type="InterPro" id="IPR043129">
    <property type="entry name" value="ATPase_NBD"/>
</dbReference>
<evidence type="ECO:0000313" key="5">
    <source>
        <dbReference type="Proteomes" id="UP000717585"/>
    </source>
</evidence>
<dbReference type="FunFam" id="3.90.640.10:FF:000004">
    <property type="entry name" value="Heat shock 70 kDa protein 4"/>
    <property type="match status" value="1"/>
</dbReference>